<evidence type="ECO:0000313" key="1">
    <source>
        <dbReference type="EMBL" id="KAK9406042.1"/>
    </source>
</evidence>
<reference evidence="1 2" key="1">
    <citation type="journal article" date="2024" name="Proc. Natl. Acad. Sci. U.S.A.">
        <title>The genetic regulatory architecture and epigenomic basis for age-related changes in rattlesnake venom.</title>
        <authorList>
            <person name="Hogan M.P."/>
            <person name="Holding M.L."/>
            <person name="Nystrom G.S."/>
            <person name="Colston T.J."/>
            <person name="Bartlett D.A."/>
            <person name="Mason A.J."/>
            <person name="Ellsworth S.A."/>
            <person name="Rautsaw R.M."/>
            <person name="Lawrence K.C."/>
            <person name="Strickland J.L."/>
            <person name="He B."/>
            <person name="Fraser P."/>
            <person name="Margres M.J."/>
            <person name="Gilbert D.M."/>
            <person name="Gibbs H.L."/>
            <person name="Parkinson C.L."/>
            <person name="Rokyta D.R."/>
        </authorList>
    </citation>
    <scope>NUCLEOTIDE SEQUENCE [LARGE SCALE GENOMIC DNA]</scope>
    <source>
        <strain evidence="1">DRR0105</strain>
    </source>
</reference>
<organism evidence="1 2">
    <name type="scientific">Crotalus adamanteus</name>
    <name type="common">Eastern diamondback rattlesnake</name>
    <dbReference type="NCBI Taxonomy" id="8729"/>
    <lineage>
        <taxon>Eukaryota</taxon>
        <taxon>Metazoa</taxon>
        <taxon>Chordata</taxon>
        <taxon>Craniata</taxon>
        <taxon>Vertebrata</taxon>
        <taxon>Euteleostomi</taxon>
        <taxon>Lepidosauria</taxon>
        <taxon>Squamata</taxon>
        <taxon>Bifurcata</taxon>
        <taxon>Unidentata</taxon>
        <taxon>Episquamata</taxon>
        <taxon>Toxicofera</taxon>
        <taxon>Serpentes</taxon>
        <taxon>Colubroidea</taxon>
        <taxon>Viperidae</taxon>
        <taxon>Crotalinae</taxon>
        <taxon>Crotalus</taxon>
    </lineage>
</organism>
<dbReference type="Proteomes" id="UP001474421">
    <property type="component" value="Unassembled WGS sequence"/>
</dbReference>
<keyword evidence="2" id="KW-1185">Reference proteome</keyword>
<proteinExistence type="predicted"/>
<comment type="caution">
    <text evidence="1">The sequence shown here is derived from an EMBL/GenBank/DDBJ whole genome shotgun (WGS) entry which is preliminary data.</text>
</comment>
<dbReference type="AlphaFoldDB" id="A0AAW1BVL2"/>
<name>A0AAW1BVL2_CROAD</name>
<dbReference type="EMBL" id="JAOTOJ010000002">
    <property type="protein sequence ID" value="KAK9406042.1"/>
    <property type="molecule type" value="Genomic_DNA"/>
</dbReference>
<gene>
    <name evidence="1" type="ORF">NXF25_004816</name>
</gene>
<accession>A0AAW1BVL2</accession>
<sequence length="18" mass="2296">MGDHLWRIHFSWICLFFS</sequence>
<evidence type="ECO:0000313" key="2">
    <source>
        <dbReference type="Proteomes" id="UP001474421"/>
    </source>
</evidence>
<protein>
    <submittedName>
        <fullName evidence="1">Uncharacterized protein</fullName>
    </submittedName>
</protein>